<dbReference type="GO" id="GO:0000921">
    <property type="term" value="P:septin ring assembly"/>
    <property type="evidence" value="ECO:0007669"/>
    <property type="project" value="TreeGrafter"/>
</dbReference>
<dbReference type="PANTHER" id="PTHR34981">
    <property type="entry name" value="CELL DIVISION PROTEIN ZAPA"/>
    <property type="match status" value="1"/>
</dbReference>
<dbReference type="PANTHER" id="PTHR34981:SF1">
    <property type="entry name" value="CELL DIVISION PROTEIN ZAPA"/>
    <property type="match status" value="1"/>
</dbReference>
<dbReference type="GO" id="GO:0000917">
    <property type="term" value="P:division septum assembly"/>
    <property type="evidence" value="ECO:0007669"/>
    <property type="project" value="UniProtKB-KW"/>
</dbReference>
<evidence type="ECO:0000313" key="12">
    <source>
        <dbReference type="Proteomes" id="UP000064967"/>
    </source>
</evidence>
<dbReference type="Proteomes" id="UP000064967">
    <property type="component" value="Chromosome"/>
</dbReference>
<evidence type="ECO:0000256" key="2">
    <source>
        <dbReference type="ARBA" id="ARBA00015195"/>
    </source>
</evidence>
<dbReference type="Gene3D" id="6.10.250.790">
    <property type="match status" value="1"/>
</dbReference>
<dbReference type="GO" id="GO:0043093">
    <property type="term" value="P:FtsZ-dependent cytokinesis"/>
    <property type="evidence" value="ECO:0007669"/>
    <property type="project" value="TreeGrafter"/>
</dbReference>
<keyword evidence="4" id="KW-0132">Cell division</keyword>
<dbReference type="InterPro" id="IPR053712">
    <property type="entry name" value="Bac_CellDiv_Activator"/>
</dbReference>
<comment type="function">
    <text evidence="7">Activator of cell division through the inhibition of FtsZ GTPase activity, therefore promoting FtsZ assembly into bundles of protofilaments necessary for the formation of the division Z ring. It is recruited early at mid-cell but it is not essential for cell division.</text>
</comment>
<keyword evidence="5" id="KW-0717">Septation</keyword>
<dbReference type="EMBL" id="CP012333">
    <property type="protein sequence ID" value="AKU96771.1"/>
    <property type="molecule type" value="Genomic_DNA"/>
</dbReference>
<dbReference type="PATRIC" id="fig|1391654.3.peg.3477"/>
<dbReference type="InterPro" id="IPR036192">
    <property type="entry name" value="Cell_div_ZapA-like_sf"/>
</dbReference>
<evidence type="ECO:0000256" key="7">
    <source>
        <dbReference type="ARBA" id="ARBA00024910"/>
    </source>
</evidence>
<dbReference type="AlphaFoldDB" id="A0A0K1PTT4"/>
<dbReference type="GO" id="GO:0005829">
    <property type="term" value="C:cytosol"/>
    <property type="evidence" value="ECO:0007669"/>
    <property type="project" value="TreeGrafter"/>
</dbReference>
<dbReference type="KEGG" id="llu:AKJ09_03435"/>
<sequence>MGPRAVQLRVAGQSYKVVSSASEEELQRLAQTVSAKVEEITPRGKIATSQSVLLAAIALAHELEEERARRVSLERRARDMLRRVLVRIDHALDTNSDT</sequence>
<protein>
    <recommendedName>
        <fullName evidence="2">Cell division protein ZapA</fullName>
    </recommendedName>
    <alternativeName>
        <fullName evidence="9">Z ring-associated protein ZapA</fullName>
    </alternativeName>
</protein>
<gene>
    <name evidence="11" type="ORF">AKJ09_03435</name>
</gene>
<evidence type="ECO:0000256" key="3">
    <source>
        <dbReference type="ARBA" id="ARBA00022490"/>
    </source>
</evidence>
<dbReference type="SUPFAM" id="SSF102829">
    <property type="entry name" value="Cell division protein ZapA-like"/>
    <property type="match status" value="1"/>
</dbReference>
<evidence type="ECO:0000256" key="10">
    <source>
        <dbReference type="SAM" id="Coils"/>
    </source>
</evidence>
<evidence type="ECO:0000313" key="11">
    <source>
        <dbReference type="EMBL" id="AKU96771.1"/>
    </source>
</evidence>
<keyword evidence="10" id="KW-0175">Coiled coil</keyword>
<keyword evidence="6" id="KW-0131">Cell cycle</keyword>
<name>A0A0K1PTT4_9BACT</name>
<reference evidence="11 12" key="1">
    <citation type="submission" date="2015-08" db="EMBL/GenBank/DDBJ databases">
        <authorList>
            <person name="Babu N.S."/>
            <person name="Beckwith C.J."/>
            <person name="Beseler K.G."/>
            <person name="Brison A."/>
            <person name="Carone J.V."/>
            <person name="Caskin T.P."/>
            <person name="Diamond M."/>
            <person name="Durham M.E."/>
            <person name="Foxe J.M."/>
            <person name="Go M."/>
            <person name="Henderson B.A."/>
            <person name="Jones I.B."/>
            <person name="McGettigan J.A."/>
            <person name="Micheletti S.J."/>
            <person name="Nasrallah M.E."/>
            <person name="Ortiz D."/>
            <person name="Piller C.R."/>
            <person name="Privatt S.R."/>
            <person name="Schneider S.L."/>
            <person name="Sharp S."/>
            <person name="Smith T.C."/>
            <person name="Stanton J.D."/>
            <person name="Ullery H.E."/>
            <person name="Wilson R.J."/>
            <person name="Serrano M.G."/>
            <person name="Buck G."/>
            <person name="Lee V."/>
            <person name="Wang Y."/>
            <person name="Carvalho R."/>
            <person name="Voegtly L."/>
            <person name="Shi R."/>
            <person name="Duckworth R."/>
            <person name="Johnson A."/>
            <person name="Loviza R."/>
            <person name="Walstead R."/>
            <person name="Shah Z."/>
            <person name="Kiflezghi M."/>
            <person name="Wade K."/>
            <person name="Ball S.L."/>
            <person name="Bradley K.W."/>
            <person name="Asai D.J."/>
            <person name="Bowman C.A."/>
            <person name="Russell D.A."/>
            <person name="Pope W.H."/>
            <person name="Jacobs-Sera D."/>
            <person name="Hendrix R.W."/>
            <person name="Hatfull G.F."/>
        </authorList>
    </citation>
    <scope>NUCLEOTIDE SEQUENCE [LARGE SCALE GENOMIC DNA]</scope>
    <source>
        <strain evidence="11 12">DSM 27648</strain>
    </source>
</reference>
<evidence type="ECO:0000256" key="5">
    <source>
        <dbReference type="ARBA" id="ARBA00023210"/>
    </source>
</evidence>
<dbReference type="RefSeq" id="WP_169927564.1">
    <property type="nucleotide sequence ID" value="NZ_CP012333.1"/>
</dbReference>
<comment type="subcellular location">
    <subcellularLocation>
        <location evidence="1">Cytoplasm</location>
    </subcellularLocation>
</comment>
<evidence type="ECO:0000256" key="1">
    <source>
        <dbReference type="ARBA" id="ARBA00004496"/>
    </source>
</evidence>
<dbReference type="GO" id="GO:0030428">
    <property type="term" value="C:cell septum"/>
    <property type="evidence" value="ECO:0007669"/>
    <property type="project" value="TreeGrafter"/>
</dbReference>
<comment type="subunit">
    <text evidence="8">Homodimer. Interacts with FtsZ.</text>
</comment>
<feature type="coiled-coil region" evidence="10">
    <location>
        <begin position="56"/>
        <end position="83"/>
    </location>
</feature>
<evidence type="ECO:0000256" key="8">
    <source>
        <dbReference type="ARBA" id="ARBA00026068"/>
    </source>
</evidence>
<dbReference type="Pfam" id="PF05164">
    <property type="entry name" value="ZapA"/>
    <property type="match status" value="1"/>
</dbReference>
<organism evidence="11 12">
    <name type="scientific">Labilithrix luteola</name>
    <dbReference type="NCBI Taxonomy" id="1391654"/>
    <lineage>
        <taxon>Bacteria</taxon>
        <taxon>Pseudomonadati</taxon>
        <taxon>Myxococcota</taxon>
        <taxon>Polyangia</taxon>
        <taxon>Polyangiales</taxon>
        <taxon>Labilitrichaceae</taxon>
        <taxon>Labilithrix</taxon>
    </lineage>
</organism>
<dbReference type="GO" id="GO:0032153">
    <property type="term" value="C:cell division site"/>
    <property type="evidence" value="ECO:0007669"/>
    <property type="project" value="TreeGrafter"/>
</dbReference>
<evidence type="ECO:0000256" key="6">
    <source>
        <dbReference type="ARBA" id="ARBA00023306"/>
    </source>
</evidence>
<evidence type="ECO:0000256" key="9">
    <source>
        <dbReference type="ARBA" id="ARBA00033158"/>
    </source>
</evidence>
<evidence type="ECO:0000256" key="4">
    <source>
        <dbReference type="ARBA" id="ARBA00022618"/>
    </source>
</evidence>
<proteinExistence type="predicted"/>
<keyword evidence="3" id="KW-0963">Cytoplasm</keyword>
<dbReference type="STRING" id="1391654.AKJ09_03435"/>
<dbReference type="InterPro" id="IPR007838">
    <property type="entry name" value="Cell_div_ZapA-like"/>
</dbReference>
<accession>A0A0K1PTT4</accession>
<keyword evidence="12" id="KW-1185">Reference proteome</keyword>